<name>A0ABQ5HFS2_9ASTR</name>
<protein>
    <recommendedName>
        <fullName evidence="4">Nuclease associated modular domain-containing protein</fullName>
    </recommendedName>
</protein>
<keyword evidence="3" id="KW-1185">Reference proteome</keyword>
<dbReference type="Proteomes" id="UP001151760">
    <property type="component" value="Unassembled WGS sequence"/>
</dbReference>
<evidence type="ECO:0000313" key="3">
    <source>
        <dbReference type="Proteomes" id="UP001151760"/>
    </source>
</evidence>
<reference evidence="2" key="2">
    <citation type="submission" date="2022-01" db="EMBL/GenBank/DDBJ databases">
        <authorList>
            <person name="Yamashiro T."/>
            <person name="Shiraishi A."/>
            <person name="Satake H."/>
            <person name="Nakayama K."/>
        </authorList>
    </citation>
    <scope>NUCLEOTIDE SEQUENCE</scope>
</reference>
<gene>
    <name evidence="2" type="ORF">Tco_1068411</name>
</gene>
<dbReference type="EMBL" id="BQNB010019570">
    <property type="protein sequence ID" value="GJT86694.1"/>
    <property type="molecule type" value="Genomic_DNA"/>
</dbReference>
<reference evidence="2" key="1">
    <citation type="journal article" date="2022" name="Int. J. Mol. Sci.">
        <title>Draft Genome of Tanacetum Coccineum: Genomic Comparison of Closely Related Tanacetum-Family Plants.</title>
        <authorList>
            <person name="Yamashiro T."/>
            <person name="Shiraishi A."/>
            <person name="Nakayama K."/>
            <person name="Satake H."/>
        </authorList>
    </citation>
    <scope>NUCLEOTIDE SEQUENCE</scope>
</reference>
<evidence type="ECO:0000256" key="1">
    <source>
        <dbReference type="SAM" id="MobiDB-lite"/>
    </source>
</evidence>
<feature type="region of interest" description="Disordered" evidence="1">
    <location>
        <begin position="105"/>
        <end position="130"/>
    </location>
</feature>
<proteinExistence type="predicted"/>
<comment type="caution">
    <text evidence="2">The sequence shown here is derived from an EMBL/GenBank/DDBJ whole genome shotgun (WGS) entry which is preliminary data.</text>
</comment>
<accession>A0ABQ5HFS2</accession>
<sequence length="273" mass="31082">MVRRHSTFSSWIHETYCETFSALQEAQASCKESRQSINTSYIDATIAGKPVTISEASIRSDLLFDDADGIDSLNNQAIFDNIQLMGFFKEDTPLFDLMLVQQTEDEGEASERSSDSQPIPSPHPKGSWGDSIKAQAKKLKKGVKPLITHHKAWMQTRLARKTSLKKKGVHNEYVSKQGRKSVISFYGKTPFLRIKKSSFDDLDDIINPKDRRQKRGLMRRMNMLLNLKAEEEKIRSAKEEPTKAALTNEYVISSGRINADMILPEELQNEERE</sequence>
<evidence type="ECO:0008006" key="4">
    <source>
        <dbReference type="Google" id="ProtNLM"/>
    </source>
</evidence>
<evidence type="ECO:0000313" key="2">
    <source>
        <dbReference type="EMBL" id="GJT86694.1"/>
    </source>
</evidence>
<organism evidence="2 3">
    <name type="scientific">Tanacetum coccineum</name>
    <dbReference type="NCBI Taxonomy" id="301880"/>
    <lineage>
        <taxon>Eukaryota</taxon>
        <taxon>Viridiplantae</taxon>
        <taxon>Streptophyta</taxon>
        <taxon>Embryophyta</taxon>
        <taxon>Tracheophyta</taxon>
        <taxon>Spermatophyta</taxon>
        <taxon>Magnoliopsida</taxon>
        <taxon>eudicotyledons</taxon>
        <taxon>Gunneridae</taxon>
        <taxon>Pentapetalae</taxon>
        <taxon>asterids</taxon>
        <taxon>campanulids</taxon>
        <taxon>Asterales</taxon>
        <taxon>Asteraceae</taxon>
        <taxon>Asteroideae</taxon>
        <taxon>Anthemideae</taxon>
        <taxon>Anthemidinae</taxon>
        <taxon>Tanacetum</taxon>
    </lineage>
</organism>